<feature type="region of interest" description="Disordered" evidence="1">
    <location>
        <begin position="1"/>
        <end position="25"/>
    </location>
</feature>
<dbReference type="GO" id="GO:0032012">
    <property type="term" value="P:regulation of ARF protein signal transduction"/>
    <property type="evidence" value="ECO:0007669"/>
    <property type="project" value="InterPro"/>
</dbReference>
<feature type="compositionally biased region" description="Basic and acidic residues" evidence="1">
    <location>
        <begin position="322"/>
        <end position="331"/>
    </location>
</feature>
<dbReference type="Pfam" id="PF01369">
    <property type="entry name" value="Sec7"/>
    <property type="match status" value="1"/>
</dbReference>
<dbReference type="Pfam" id="PF23325">
    <property type="entry name" value="TPR_28"/>
    <property type="match status" value="1"/>
</dbReference>
<feature type="compositionally biased region" description="Basic and acidic residues" evidence="1">
    <location>
        <begin position="1575"/>
        <end position="1594"/>
    </location>
</feature>
<feature type="compositionally biased region" description="Polar residues" evidence="1">
    <location>
        <begin position="311"/>
        <end position="321"/>
    </location>
</feature>
<protein>
    <recommendedName>
        <fullName evidence="2">SEC7 domain-containing protein</fullName>
    </recommendedName>
</protein>
<reference evidence="3" key="1">
    <citation type="submission" date="2018-12" db="EMBL/GenBank/DDBJ databases">
        <authorList>
            <person name="Syme R.A."/>
            <person name="Farfan-Caceres L."/>
            <person name="Lichtenzveig J."/>
        </authorList>
    </citation>
    <scope>NUCLEOTIDE SEQUENCE</scope>
    <source>
        <strain evidence="3">Al4</strain>
    </source>
</reference>
<feature type="compositionally biased region" description="Low complexity" evidence="1">
    <location>
        <begin position="12"/>
        <end position="23"/>
    </location>
</feature>
<dbReference type="EMBL" id="RZGK01000013">
    <property type="protein sequence ID" value="KAF9694520.1"/>
    <property type="molecule type" value="Genomic_DNA"/>
</dbReference>
<dbReference type="GO" id="GO:0005794">
    <property type="term" value="C:Golgi apparatus"/>
    <property type="evidence" value="ECO:0007669"/>
    <property type="project" value="UniProtKB-ARBA"/>
</dbReference>
<dbReference type="InterPro" id="IPR056604">
    <property type="entry name" value="GBF1-like_TPR"/>
</dbReference>
<feature type="region of interest" description="Disordered" evidence="1">
    <location>
        <begin position="64"/>
        <end position="104"/>
    </location>
</feature>
<evidence type="ECO:0000256" key="1">
    <source>
        <dbReference type="SAM" id="MobiDB-lite"/>
    </source>
</evidence>
<feature type="region of interest" description="Disordered" evidence="1">
    <location>
        <begin position="489"/>
        <end position="524"/>
    </location>
</feature>
<feature type="compositionally biased region" description="Basic and acidic residues" evidence="1">
    <location>
        <begin position="511"/>
        <end position="524"/>
    </location>
</feature>
<feature type="region of interest" description="Disordered" evidence="1">
    <location>
        <begin position="1535"/>
        <end position="1594"/>
    </location>
</feature>
<dbReference type="Pfam" id="PF12783">
    <property type="entry name" value="Sec7-like_HUS"/>
    <property type="match status" value="1"/>
</dbReference>
<feature type="region of interest" description="Disordered" evidence="1">
    <location>
        <begin position="292"/>
        <end position="356"/>
    </location>
</feature>
<dbReference type="InterPro" id="IPR023394">
    <property type="entry name" value="Sec7_C_sf"/>
</dbReference>
<feature type="region of interest" description="Disordered" evidence="1">
    <location>
        <begin position="1296"/>
        <end position="1317"/>
    </location>
</feature>
<proteinExistence type="predicted"/>
<dbReference type="PANTHER" id="PTHR10663:SF388">
    <property type="entry name" value="GOLGI-SPECIFIC BREFELDIN A-RESISTANCE GUANINE NUCLEOTIDE EXCHANGE FACTOR 1"/>
    <property type="match status" value="1"/>
</dbReference>
<feature type="compositionally biased region" description="Basic and acidic residues" evidence="1">
    <location>
        <begin position="1536"/>
        <end position="1566"/>
    </location>
</feature>
<dbReference type="GO" id="GO:0016192">
    <property type="term" value="P:vesicle-mediated transport"/>
    <property type="evidence" value="ECO:0007669"/>
    <property type="project" value="UniProtKB-ARBA"/>
</dbReference>
<dbReference type="InterPro" id="IPR000904">
    <property type="entry name" value="Sec7_dom"/>
</dbReference>
<accession>A0A8H7J108</accession>
<dbReference type="SMART" id="SM00222">
    <property type="entry name" value="Sec7"/>
    <property type="match status" value="1"/>
</dbReference>
<dbReference type="Gene3D" id="1.10.220.20">
    <property type="match status" value="1"/>
</dbReference>
<dbReference type="PROSITE" id="PS50190">
    <property type="entry name" value="SEC7"/>
    <property type="match status" value="1"/>
</dbReference>
<dbReference type="Gene3D" id="1.10.1000.11">
    <property type="entry name" value="Arf Nucleotide-binding Site Opener,domain 2"/>
    <property type="match status" value="1"/>
</dbReference>
<dbReference type="SUPFAM" id="SSF48425">
    <property type="entry name" value="Sec7 domain"/>
    <property type="match status" value="1"/>
</dbReference>
<dbReference type="SUPFAM" id="SSF48371">
    <property type="entry name" value="ARM repeat"/>
    <property type="match status" value="1"/>
</dbReference>
<gene>
    <name evidence="3" type="ORF">EKO04_007524</name>
</gene>
<dbReference type="CDD" id="cd00171">
    <property type="entry name" value="Sec7"/>
    <property type="match status" value="1"/>
</dbReference>
<dbReference type="GO" id="GO:0005085">
    <property type="term" value="F:guanyl-nucleotide exchange factor activity"/>
    <property type="evidence" value="ECO:0007669"/>
    <property type="project" value="InterPro"/>
</dbReference>
<feature type="compositionally biased region" description="Basic and acidic residues" evidence="1">
    <location>
        <begin position="1"/>
        <end position="11"/>
    </location>
</feature>
<evidence type="ECO:0000313" key="4">
    <source>
        <dbReference type="Proteomes" id="UP000651452"/>
    </source>
</evidence>
<name>A0A8H7J108_9PLEO</name>
<dbReference type="InterPro" id="IPR035999">
    <property type="entry name" value="Sec7_dom_sf"/>
</dbReference>
<dbReference type="InterPro" id="IPR032691">
    <property type="entry name" value="Mon2/Sec7/BIG1-like_HUS"/>
</dbReference>
<dbReference type="OrthoDB" id="10258608at2759"/>
<evidence type="ECO:0000259" key="2">
    <source>
        <dbReference type="PROSITE" id="PS50190"/>
    </source>
</evidence>
<evidence type="ECO:0000313" key="3">
    <source>
        <dbReference type="EMBL" id="KAF9694520.1"/>
    </source>
</evidence>
<feature type="domain" description="SEC7" evidence="2">
    <location>
        <begin position="619"/>
        <end position="809"/>
    </location>
</feature>
<keyword evidence="4" id="KW-1185">Reference proteome</keyword>
<organism evidence="3 4">
    <name type="scientific">Ascochyta lentis</name>
    <dbReference type="NCBI Taxonomy" id="205686"/>
    <lineage>
        <taxon>Eukaryota</taxon>
        <taxon>Fungi</taxon>
        <taxon>Dikarya</taxon>
        <taxon>Ascomycota</taxon>
        <taxon>Pezizomycotina</taxon>
        <taxon>Dothideomycetes</taxon>
        <taxon>Pleosporomycetidae</taxon>
        <taxon>Pleosporales</taxon>
        <taxon>Pleosporineae</taxon>
        <taxon>Didymellaceae</taxon>
        <taxon>Ascochyta</taxon>
    </lineage>
</organism>
<sequence length="1594" mass="176331">MSSIDSEHDAAPLHPDAPASSDPRPITVAVNPVALVVTECITVTSAMRKHARWAHSSVSAILGGSSNKTPAVQRRDRTGQGIITGGEHEEAVPSRWGLRGKKGKSLQDNPLMSAFARLRNDLKGCKDIRTFDTPSMLHPFLQVIRSSSTSAPITSLALIAITKFLSYGVIGHDSPRLPEAMQQLSSAITHCRFEASDSAADEIVLLRILKLMEGMISGPGGQVLGDESVCEMMETGLSMCCQARLSELLRRSAEIAMVSMCQVIFRRLKTLEIETPDELDALDEELESKLESDGLKMDPSMNGQGEVAQSKVESPQQPSNSERGHDDHEDAANPASSTLDLPATAEGEQPPAEIRPYSLPSIRELFRVLVDLLDPHDRQHTDTMRVMALRIVDVALEVAGPSIASHPSLANLAKDTLCRHLFQLVRSDNMAVLNESLRVAGTLLATCRNVLKLQQELYLSYVVACLFPRVEIPQEPGIDQSLYEGVPQAPSLVKPPPQQVPSSGRSTPVPVKDRQKLGLEGGARKPDAREAMVENLGGLVRIPSFMAELFVNYDCEIDRGDVCMDIVGLLSRNAFPDSATWSTVNVPPLCLDALLGFVQSIADRLDDEPVTEGLPSAEALREQRLRKKIIIRGATKFNEKPKAGIAFLVSQGIISDPDDPNAIAEFVKGTTRVDKKVLGEFLSKRDNEPILKAFMKLFDFRGLRLDEALRLLLHTFRLPGESALIERIITDFSEEYYNAAQPEEIANKDAIFVLTYAVIMLNTDQHNPNLKGDKRMKVEDFAKNLRGVNDGKNFDPEYLQAIYDSIKTREIILPEEHNDRNAYDHAWKELLVKVQSTSNMIICDTNIFDADMFAATWKPIVATLSYVFMSATDDAVFSRVVLGFDQCAQIAARYGLNDALDRIISSLSYISTLAPEVPPSTSLNTEVQADKKSVMVSETAVRFGRDGRAQLATVVLFQVIKGNEAGIRDGWNHLIRIMVNLFINSLIPPYFLSFQKTLALPPIPLQNPAQVIDRAERPADAGIFSAFTSYVSSFANDEPPEPSDQEIEYTLCTVDTVKECHFEDILANISQLPVEALRSLLQSLLEHIPEDGEPRVIVVKPEVPGQAVRPNSNKVKGKGPLYDPSLVFVLELATVLAQRDEETVKELAKDVTDALSSVIRDASKHHPVVIARSVYYLLGLLKASNDYDFIRAPVLLHTFSSFDEALLKECSQPLLHGLSECCKGPVALRSELAGSPDFWTILSRLCGVPEAAGDVFQLVEDLTTSSQPCITADNYEATIALLNEFATQAQVGAREEQLHDQAARRGKGQKPKKPESTEVVVRGSKAMTIVFQLSSRVPAFIEQSHLETTEAWTAYWSPILKTLAHQCLNPCREIRSNAFASIQRTLLSSSLASPDHKEWTAIFSSVLMPLITQLLKPEVYQSDPLGMSETRVRAATLLSKVFLHYLVLLSEVEADKEFLDLWLKIITIMDRLVNSGQGDMEEAVGENLKNMLLVLSNGGYLVPPDEQPEKEQLWNETWKRINRFQPELFKELFPQEVDKPKRSKDERRSRDERPKEDAVSAEKVDGSGEMGAQGETRELVIGEGKKEEIVEKEG</sequence>
<dbReference type="Proteomes" id="UP000651452">
    <property type="component" value="Unassembled WGS sequence"/>
</dbReference>
<reference evidence="3" key="2">
    <citation type="submission" date="2020-09" db="EMBL/GenBank/DDBJ databases">
        <title>Reference genome assembly for Australian Ascochyta lentis isolate Al4.</title>
        <authorList>
            <person name="Lee R.C."/>
            <person name="Farfan-Caceres L.M."/>
            <person name="Debler J.W."/>
            <person name="Williams A.H."/>
            <person name="Henares B.M."/>
        </authorList>
    </citation>
    <scope>NUCLEOTIDE SEQUENCE</scope>
    <source>
        <strain evidence="3">Al4</strain>
    </source>
</reference>
<comment type="caution">
    <text evidence="3">The sequence shown here is derived from an EMBL/GenBank/DDBJ whole genome shotgun (WGS) entry which is preliminary data.</text>
</comment>
<dbReference type="PANTHER" id="PTHR10663">
    <property type="entry name" value="GUANYL-NUCLEOTIDE EXCHANGE FACTOR"/>
    <property type="match status" value="1"/>
</dbReference>
<dbReference type="InterPro" id="IPR016024">
    <property type="entry name" value="ARM-type_fold"/>
</dbReference>